<keyword evidence="1" id="KW-1133">Transmembrane helix</keyword>
<accession>A0ABU9LM12</accession>
<evidence type="ECO:0000256" key="1">
    <source>
        <dbReference type="SAM" id="Phobius"/>
    </source>
</evidence>
<keyword evidence="1" id="KW-0472">Membrane</keyword>
<proteinExistence type="predicted"/>
<gene>
    <name evidence="2" type="ORF">AAF454_05635</name>
</gene>
<protein>
    <submittedName>
        <fullName evidence="2">Uncharacterized protein</fullName>
    </submittedName>
</protein>
<name>A0ABU9LM12_9BACL</name>
<feature type="transmembrane region" description="Helical" evidence="1">
    <location>
        <begin position="26"/>
        <end position="44"/>
    </location>
</feature>
<feature type="transmembrane region" description="Helical" evidence="1">
    <location>
        <begin position="5"/>
        <end position="20"/>
    </location>
</feature>
<keyword evidence="1" id="KW-0812">Transmembrane</keyword>
<keyword evidence="3" id="KW-1185">Reference proteome</keyword>
<evidence type="ECO:0000313" key="2">
    <source>
        <dbReference type="EMBL" id="MEL5987892.1"/>
    </source>
</evidence>
<reference evidence="2 3" key="1">
    <citation type="submission" date="2024-04" db="EMBL/GenBank/DDBJ databases">
        <authorList>
            <person name="Wu Y.S."/>
            <person name="Zhang L."/>
        </authorList>
    </citation>
    <scope>NUCLEOTIDE SEQUENCE [LARGE SCALE GENOMIC DNA]</scope>
    <source>
        <strain evidence="2 3">KG-01</strain>
    </source>
</reference>
<dbReference type="Proteomes" id="UP001398420">
    <property type="component" value="Unassembled WGS sequence"/>
</dbReference>
<dbReference type="EMBL" id="JBCEWA010000003">
    <property type="protein sequence ID" value="MEL5987892.1"/>
    <property type="molecule type" value="Genomic_DNA"/>
</dbReference>
<sequence>MNTVSYIVLFTFIWLILFVMNQLSDVIFLIGFIPASLLMLFYGIRELKGALKR</sequence>
<dbReference type="RefSeq" id="WP_165442648.1">
    <property type="nucleotide sequence ID" value="NZ_JBBCRB010000004.1"/>
</dbReference>
<organism evidence="2 3">
    <name type="scientific">Kurthia gibsonii</name>
    <dbReference type="NCBI Taxonomy" id="33946"/>
    <lineage>
        <taxon>Bacteria</taxon>
        <taxon>Bacillati</taxon>
        <taxon>Bacillota</taxon>
        <taxon>Bacilli</taxon>
        <taxon>Bacillales</taxon>
        <taxon>Caryophanaceae</taxon>
        <taxon>Kurthia</taxon>
    </lineage>
</organism>
<evidence type="ECO:0000313" key="3">
    <source>
        <dbReference type="Proteomes" id="UP001398420"/>
    </source>
</evidence>
<comment type="caution">
    <text evidence="2">The sequence shown here is derived from an EMBL/GenBank/DDBJ whole genome shotgun (WGS) entry which is preliminary data.</text>
</comment>